<dbReference type="AlphaFoldDB" id="A0A330LM27"/>
<sequence length="186" mass="21944">MRLYDINIEFNCGIFKCIYRYFNYDMGYGHYRKKKQKIKTEESLKALFVEIGDLVVDAEGMVRNFHFIFCKLWLVDHTKITFVDISPLVFPKQINYEFLKEHSMKAMHELPVDVRKSLKALLYLCAEFQSESKHIIELGKTRQLDKIQLSDVKLAISTKLKRWYTGNSRTCNNSYNGIIENFGCDN</sequence>
<keyword evidence="2" id="KW-1185">Reference proteome</keyword>
<proteinExistence type="predicted"/>
<dbReference type="Proteomes" id="UP000250163">
    <property type="component" value="Chromosome MORIYA"/>
</dbReference>
<accession>A0A330LM27</accession>
<protein>
    <submittedName>
        <fullName evidence="1">Uncharacterized protein</fullName>
    </submittedName>
</protein>
<evidence type="ECO:0000313" key="2">
    <source>
        <dbReference type="Proteomes" id="UP000250163"/>
    </source>
</evidence>
<name>A0A330LM27_9GAMM</name>
<gene>
    <name evidence="1" type="ORF">MORIYA_1619</name>
</gene>
<reference evidence="2" key="1">
    <citation type="submission" date="2018-05" db="EMBL/GenBank/DDBJ databases">
        <authorList>
            <person name="Cea G.-C."/>
            <person name="William W."/>
        </authorList>
    </citation>
    <scope>NUCLEOTIDE SEQUENCE [LARGE SCALE GENOMIC DNA]</scope>
    <source>
        <strain evidence="2">DB21MT 5</strain>
    </source>
</reference>
<evidence type="ECO:0000313" key="1">
    <source>
        <dbReference type="EMBL" id="SQD78097.1"/>
    </source>
</evidence>
<organism evidence="1 2">
    <name type="scientific">Moritella yayanosii</name>
    <dbReference type="NCBI Taxonomy" id="69539"/>
    <lineage>
        <taxon>Bacteria</taxon>
        <taxon>Pseudomonadati</taxon>
        <taxon>Pseudomonadota</taxon>
        <taxon>Gammaproteobacteria</taxon>
        <taxon>Alteromonadales</taxon>
        <taxon>Moritellaceae</taxon>
        <taxon>Moritella</taxon>
    </lineage>
</organism>
<dbReference type="EMBL" id="LS483250">
    <property type="protein sequence ID" value="SQD78097.1"/>
    <property type="molecule type" value="Genomic_DNA"/>
</dbReference>
<dbReference type="KEGG" id="mya:MORIYA_1619"/>